<name>A0A348W9Q4_9RHOB</name>
<dbReference type="GO" id="GO:0016491">
    <property type="term" value="F:oxidoreductase activity"/>
    <property type="evidence" value="ECO:0007669"/>
    <property type="project" value="UniProtKB-KW"/>
</dbReference>
<evidence type="ECO:0000313" key="3">
    <source>
        <dbReference type="EMBL" id="HAR51266.1"/>
    </source>
</evidence>
<reference evidence="3 4" key="1">
    <citation type="journal article" date="2018" name="Nat. Biotechnol.">
        <title>A standardized bacterial taxonomy based on genome phylogeny substantially revises the tree of life.</title>
        <authorList>
            <person name="Parks D.H."/>
            <person name="Chuvochina M."/>
            <person name="Waite D.W."/>
            <person name="Rinke C."/>
            <person name="Skarshewski A."/>
            <person name="Chaumeil P.A."/>
            <person name="Hugenholtz P."/>
        </authorList>
    </citation>
    <scope>NUCLEOTIDE SEQUENCE [LARGE SCALE GENOMIC DNA]</scope>
    <source>
        <strain evidence="3">UBA9169</strain>
    </source>
</reference>
<protein>
    <submittedName>
        <fullName evidence="3">Aldehyde dehydrogenase family protein</fullName>
    </submittedName>
</protein>
<dbReference type="AlphaFoldDB" id="A0A348W9Q4"/>
<organism evidence="3 4">
    <name type="scientific">Roseovarius nubinhibens</name>
    <dbReference type="NCBI Taxonomy" id="314263"/>
    <lineage>
        <taxon>Bacteria</taxon>
        <taxon>Pseudomonadati</taxon>
        <taxon>Pseudomonadota</taxon>
        <taxon>Alphaproteobacteria</taxon>
        <taxon>Rhodobacterales</taxon>
        <taxon>Roseobacteraceae</taxon>
        <taxon>Roseovarius</taxon>
    </lineage>
</organism>
<evidence type="ECO:0000313" key="4">
    <source>
        <dbReference type="Proteomes" id="UP000264719"/>
    </source>
</evidence>
<feature type="domain" description="Aldehyde dehydrogenase" evidence="2">
    <location>
        <begin position="13"/>
        <end position="61"/>
    </location>
</feature>
<evidence type="ECO:0000256" key="1">
    <source>
        <dbReference type="ARBA" id="ARBA00023002"/>
    </source>
</evidence>
<keyword evidence="1" id="KW-0560">Oxidoreductase</keyword>
<proteinExistence type="predicted"/>
<accession>A0A348W9Q4</accession>
<dbReference type="InterPro" id="IPR016162">
    <property type="entry name" value="Ald_DH_N"/>
</dbReference>
<sequence length="61" mass="6517">MIEKKEFYINGVWTAPAAARDHEVINPSNEEPCAVISLGDQADTDAAVAAAKRAFPAWAST</sequence>
<dbReference type="InterPro" id="IPR015590">
    <property type="entry name" value="Aldehyde_DH_dom"/>
</dbReference>
<dbReference type="InterPro" id="IPR016161">
    <property type="entry name" value="Ald_DH/histidinol_DH"/>
</dbReference>
<dbReference type="EMBL" id="DMVW01000049">
    <property type="protein sequence ID" value="HAR51266.1"/>
    <property type="molecule type" value="Genomic_DNA"/>
</dbReference>
<feature type="non-terminal residue" evidence="3">
    <location>
        <position position="61"/>
    </location>
</feature>
<dbReference type="SUPFAM" id="SSF53720">
    <property type="entry name" value="ALDH-like"/>
    <property type="match status" value="1"/>
</dbReference>
<gene>
    <name evidence="3" type="ORF">DCS45_05220</name>
</gene>
<dbReference type="Proteomes" id="UP000264719">
    <property type="component" value="Unassembled WGS sequence"/>
</dbReference>
<comment type="caution">
    <text evidence="3">The sequence shown here is derived from an EMBL/GenBank/DDBJ whole genome shotgun (WGS) entry which is preliminary data.</text>
</comment>
<dbReference type="Gene3D" id="3.40.605.10">
    <property type="entry name" value="Aldehyde Dehydrogenase, Chain A, domain 1"/>
    <property type="match status" value="1"/>
</dbReference>
<dbReference type="Pfam" id="PF00171">
    <property type="entry name" value="Aldedh"/>
    <property type="match status" value="1"/>
</dbReference>
<evidence type="ECO:0000259" key="2">
    <source>
        <dbReference type="Pfam" id="PF00171"/>
    </source>
</evidence>